<dbReference type="Gene3D" id="2.60.40.10">
    <property type="entry name" value="Immunoglobulins"/>
    <property type="match status" value="1"/>
</dbReference>
<dbReference type="PANTHER" id="PTHR46343:SF2">
    <property type="entry name" value="SUSHI_VON WILLEBRAND FACTOR TYPE A_EGF_PENTRAXIN DOMAIN-CONTAINING 1"/>
    <property type="match status" value="1"/>
</dbReference>
<dbReference type="InterPro" id="IPR003410">
    <property type="entry name" value="HYR_dom"/>
</dbReference>
<organism evidence="3 4">
    <name type="scientific">Maribellus comscasis</name>
    <dbReference type="NCBI Taxonomy" id="2681766"/>
    <lineage>
        <taxon>Bacteria</taxon>
        <taxon>Pseudomonadati</taxon>
        <taxon>Bacteroidota</taxon>
        <taxon>Bacteroidia</taxon>
        <taxon>Marinilabiliales</taxon>
        <taxon>Prolixibacteraceae</taxon>
        <taxon>Maribellus</taxon>
    </lineage>
</organism>
<dbReference type="InterPro" id="IPR043555">
    <property type="entry name" value="SRPX-like"/>
</dbReference>
<proteinExistence type="predicted"/>
<dbReference type="Pfam" id="PF23237">
    <property type="entry name" value="HYR_4C"/>
    <property type="match status" value="7"/>
</dbReference>
<evidence type="ECO:0000313" key="3">
    <source>
        <dbReference type="EMBL" id="QGY44304.1"/>
    </source>
</evidence>
<keyword evidence="1" id="KW-0677">Repeat</keyword>
<accession>A0A6I6K307</accession>
<dbReference type="InterPro" id="IPR026444">
    <property type="entry name" value="Secre_tail"/>
</dbReference>
<dbReference type="PROSITE" id="PS50825">
    <property type="entry name" value="HYR"/>
    <property type="match status" value="1"/>
</dbReference>
<reference evidence="3 4" key="1">
    <citation type="submission" date="2019-11" db="EMBL/GenBank/DDBJ databases">
        <authorList>
            <person name="Zheng R.K."/>
            <person name="Sun C.M."/>
        </authorList>
    </citation>
    <scope>NUCLEOTIDE SEQUENCE [LARGE SCALE GENOMIC DNA]</scope>
    <source>
        <strain evidence="3 4">WC007</strain>
    </source>
</reference>
<dbReference type="InterPro" id="IPR013783">
    <property type="entry name" value="Ig-like_fold"/>
</dbReference>
<keyword evidence="4" id="KW-1185">Reference proteome</keyword>
<dbReference type="PANTHER" id="PTHR46343">
    <property type="entry name" value="HYR DOMAIN-CONTAINING PROTEIN"/>
    <property type="match status" value="1"/>
</dbReference>
<dbReference type="KEGG" id="mcos:GM418_11740"/>
<name>A0A6I6K307_9BACT</name>
<dbReference type="Proteomes" id="UP000428260">
    <property type="component" value="Chromosome"/>
</dbReference>
<dbReference type="RefSeq" id="WP_158866262.1">
    <property type="nucleotide sequence ID" value="NZ_CP046401.1"/>
</dbReference>
<sequence>MKRYRLYYKNFGIVQESIRSSFKTVLFIFLFAIWETSLFAQTTPSGIETQGNTTIENSQLHPKIAADTTGNFVLVWESFNEDGDDYGVFGQRFNNSGTKVGSQFQINATTNNAQSFPDVAMDENGNFTVVWMSEKEDGDGWGTYIRGYDDTGSSVFGPTLANTTTAGEQRFPTISTGGGNTVVTWMEPQNDGDIFARIFDSSGNPANPPFLVNTVTAGFQGFPTIAVDSAGNFVIAWQDNAADGDGIGIQAQRFDDTGSIDGTVISVNTTTTGNQQEPQVAKTQDGKFAVSWSSYGQDSDHFGVFARLFDNSGTALTSEILVNTETTGAQENESIVAMMDGKYAVSWSSYAQDSSFTGAYMQILNDDGSFYGSETRLNTTTFGFQHFSDLASSNAKLHAVWQDGMRNTTESTDGDDYGINFQLFSSSNPPVAVCQDITIYLDNSGSAEITGQDIDGGSTDDIGIASLLADPSSFTCENIGSNDVTLTVINTNGNVDTCHANVTVVDTVSPLAVCQNITIYLDISGYASIDATDLNGGSTDNCEIQDYQIIAGQTEFNCLDANKIFTVDLQVNDIYGNSSFCTSDVAIADTGLICSVPPQLPPAPADVTVPSPDSVPNQTDLTAVSSNCGGDITVSPVDSVIPGSCVNDFIILRTWTFVDSCGNSNNITQTITVIDTIVPIPPTPPADVYASCADDIPPPINLTAIDNNDGPITVGPTIQITPGSCPNDFVMIRTWTFADTCGNFSSVSQNIVVVDSVAPAAPIPPADLVLDCAADVPPPVKLTAIDNCDDSITVSPTIQITPGSCPNDFVMIRTWTFADTCGNFSSVSQTITVLDTLPPVPQAPPADLVLDCAAEVPPPVNLTATDNCGGEITVSPATTVLPGSCPNDFVMIRTWTFADTCGNFSSVSQTITVLDTLPPVPQAPPADLVLDCAAEVPPPVNLTATDNCGGEITVSPATTVLPGSCPNDFVMIRTWTFADTCGNFSSVSQTITVLDTLPPVPQAPPADLVLDCAAEVPPPVNLTATDNCGGEITVSPATTVLPGSCPNDFVMIRTWTFADTCGNFSSVSQTITVLDTLPPVPQAPPADLVLDCAAEVPPPVNLTATDNCGGEITVSPATTVLPGSCPNDFVMIRTWTFADTCGNFSSVSQTITVLDTLPPVPQAPPADLVLDCAAEVPPPVNLTATDNCGGEITVSPATTVLPGSCPNDFVMIRTWTFADTCGNFSSVSQTITVLDTIAPVIGDCPSSDFLIPFTNLGECYYTSTGDEFDISASDNCSSSLQYSYILSEATTGSGSQTLANVNFNAGVTQVSWTVRDECGNSSTCAFNINVNKISTISSVSVNPLSQQYSDSVEFTATITPWDCNDNNFIGGDVTFYIGNQPVGSPVNIQSDGTAIAKYPLIENPSFPSNGEMAPGNHLVTAMFNNYDIIYDVNDATTSIEITKENACYSYTGQLFASVGKNFEHNVYMAATIYDEMDGSQGDIRNSMARFVVSDAGIVYTSPWLEIGLVDPNDSTVGYISHNWIETVLSKTNTSEVYTVSVELSSDSYFELCSGEESVLTIYVPDGEFITGGGYLINNSPDGLFAADPDSKTNFGFNVKWNKQATNLQGKMNIIFRKTDGFGVKHIYQVKTNATNSLGIDVNNDCDSAEFVSKANLTDITNPLNPVSLGGNLELQVTLSDCSQNGEFDKMGISVWDNNGNLIYSSNWTGYETVKQVIEAGNIVIHSNSNLGTQSNAKKSAEILFPEFRSIDLKVYPNPFSEKLKFEFVSPEDTKSTVELYDITGRKISTVFEGQVKGNIKYNIEFVPTNAVSGMYLYKVIIGNTVYNGNVIYKKRF</sequence>
<dbReference type="Pfam" id="PF18962">
    <property type="entry name" value="Por_Secre_tail"/>
    <property type="match status" value="1"/>
</dbReference>
<gene>
    <name evidence="3" type="ORF">GM418_11740</name>
</gene>
<protein>
    <submittedName>
        <fullName evidence="3">T9SS type A sorting domain-containing protein</fullName>
    </submittedName>
</protein>
<evidence type="ECO:0000313" key="4">
    <source>
        <dbReference type="Proteomes" id="UP000428260"/>
    </source>
</evidence>
<dbReference type="NCBIfam" id="TIGR04183">
    <property type="entry name" value="Por_Secre_tail"/>
    <property type="match status" value="1"/>
</dbReference>
<dbReference type="InterPro" id="IPR057078">
    <property type="entry name" value="HYR-4C"/>
</dbReference>
<dbReference type="EMBL" id="CP046401">
    <property type="protein sequence ID" value="QGY44304.1"/>
    <property type="molecule type" value="Genomic_DNA"/>
</dbReference>
<evidence type="ECO:0000256" key="1">
    <source>
        <dbReference type="ARBA" id="ARBA00022737"/>
    </source>
</evidence>
<feature type="domain" description="HYR" evidence="2">
    <location>
        <begin position="1234"/>
        <end position="1332"/>
    </location>
</feature>
<evidence type="ECO:0000259" key="2">
    <source>
        <dbReference type="PROSITE" id="PS50825"/>
    </source>
</evidence>